<dbReference type="Proteomes" id="UP001432322">
    <property type="component" value="Unassembled WGS sequence"/>
</dbReference>
<dbReference type="InterPro" id="IPR000276">
    <property type="entry name" value="GPCR_Rhodpsn"/>
</dbReference>
<dbReference type="SUPFAM" id="SSF81321">
    <property type="entry name" value="Family A G protein-coupled receptor-like"/>
    <property type="match status" value="1"/>
</dbReference>
<evidence type="ECO:0000313" key="7">
    <source>
        <dbReference type="EMBL" id="GMT28461.1"/>
    </source>
</evidence>
<comment type="caution">
    <text evidence="7">The sequence shown here is derived from an EMBL/GenBank/DDBJ whole genome shotgun (WGS) entry which is preliminary data.</text>
</comment>
<dbReference type="PANTHER" id="PTHR46273">
    <property type="entry name" value="MYOSUPPRESSIN RECEPTOR 1, ISOFORM B-RELATED"/>
    <property type="match status" value="1"/>
</dbReference>
<evidence type="ECO:0000313" key="8">
    <source>
        <dbReference type="Proteomes" id="UP001432322"/>
    </source>
</evidence>
<feature type="transmembrane region" description="Helical" evidence="5">
    <location>
        <begin position="302"/>
        <end position="325"/>
    </location>
</feature>
<reference evidence="7" key="1">
    <citation type="submission" date="2023-10" db="EMBL/GenBank/DDBJ databases">
        <title>Genome assembly of Pristionchus species.</title>
        <authorList>
            <person name="Yoshida K."/>
            <person name="Sommer R.J."/>
        </authorList>
    </citation>
    <scope>NUCLEOTIDE SEQUENCE</scope>
    <source>
        <strain evidence="7">RS5133</strain>
    </source>
</reference>
<evidence type="ECO:0000256" key="5">
    <source>
        <dbReference type="SAM" id="Phobius"/>
    </source>
</evidence>
<evidence type="ECO:0000259" key="6">
    <source>
        <dbReference type="PROSITE" id="PS50262"/>
    </source>
</evidence>
<feature type="non-terminal residue" evidence="7">
    <location>
        <position position="1"/>
    </location>
</feature>
<dbReference type="CDD" id="cd14978">
    <property type="entry name" value="7tmA_FMRFamide_R-like"/>
    <property type="match status" value="1"/>
</dbReference>
<keyword evidence="2 5" id="KW-0812">Transmembrane</keyword>
<dbReference type="PANTHER" id="PTHR46273:SF4">
    <property type="entry name" value="AT19640P"/>
    <property type="match status" value="1"/>
</dbReference>
<dbReference type="InterPro" id="IPR053219">
    <property type="entry name" value="GPCR_Dmsr-1"/>
</dbReference>
<dbReference type="InterPro" id="IPR019427">
    <property type="entry name" value="7TM_GPCR_serpentine_rcpt_Srw"/>
</dbReference>
<organism evidence="7 8">
    <name type="scientific">Pristionchus fissidentatus</name>
    <dbReference type="NCBI Taxonomy" id="1538716"/>
    <lineage>
        <taxon>Eukaryota</taxon>
        <taxon>Metazoa</taxon>
        <taxon>Ecdysozoa</taxon>
        <taxon>Nematoda</taxon>
        <taxon>Chromadorea</taxon>
        <taxon>Rhabditida</taxon>
        <taxon>Rhabditina</taxon>
        <taxon>Diplogasteromorpha</taxon>
        <taxon>Diplogasteroidea</taxon>
        <taxon>Neodiplogasteridae</taxon>
        <taxon>Pristionchus</taxon>
    </lineage>
</organism>
<accession>A0AAV5WCA5</accession>
<dbReference type="GO" id="GO:0008528">
    <property type="term" value="F:G protein-coupled peptide receptor activity"/>
    <property type="evidence" value="ECO:0007669"/>
    <property type="project" value="InterPro"/>
</dbReference>
<dbReference type="InterPro" id="IPR017452">
    <property type="entry name" value="GPCR_Rhodpsn_7TM"/>
</dbReference>
<dbReference type="EMBL" id="BTSY01000005">
    <property type="protein sequence ID" value="GMT28461.1"/>
    <property type="molecule type" value="Genomic_DNA"/>
</dbReference>
<evidence type="ECO:0000256" key="1">
    <source>
        <dbReference type="ARBA" id="ARBA00004370"/>
    </source>
</evidence>
<keyword evidence="4 5" id="KW-0472">Membrane</keyword>
<name>A0AAV5WCA5_9BILA</name>
<dbReference type="GO" id="GO:0005886">
    <property type="term" value="C:plasma membrane"/>
    <property type="evidence" value="ECO:0007669"/>
    <property type="project" value="TreeGrafter"/>
</dbReference>
<proteinExistence type="predicted"/>
<keyword evidence="3 5" id="KW-1133">Transmembrane helix</keyword>
<feature type="transmembrane region" description="Helical" evidence="5">
    <location>
        <begin position="87"/>
        <end position="110"/>
    </location>
</feature>
<gene>
    <name evidence="7" type="ORF">PFISCL1PPCAC_19758</name>
</gene>
<sequence length="367" mass="41256">QWLKNVVSFSRFLQQHLLSPLCVAGVLSNILIVAVLLRPSMRSNAFNHFLILIAFCDGSVMAMSLVFDSVDSCHHLFHTHKWISYTRVFGVSTVLIHSASLWLTVNMAILRYQSLRYMLLSRGSSSSSSFFSCLPPPNSPHAAILSIVVAVFVALFGSLLNFLRYEVCSHAVNNFTKMFKNVNISFSLDDKVRIYAFRPPQWWNCTYERTNFWIVAVVLKLLPCILLTIFMTLLVKTLMEARKRRERLTTSTSSNTNAERTTAMLTVIVAVFLVTELPQGIAQLAQGTYPQLRYAVTSLTNLFNMMSLINSATNFLLCVLMSAVFRKECLQMFSNCFPSCFASSPSRSNATTMLNLSSKNGFVPVPT</sequence>
<feature type="non-terminal residue" evidence="7">
    <location>
        <position position="367"/>
    </location>
</feature>
<feature type="transmembrane region" description="Helical" evidence="5">
    <location>
        <begin position="263"/>
        <end position="282"/>
    </location>
</feature>
<protein>
    <recommendedName>
        <fullName evidence="6">G-protein coupled receptors family 1 profile domain-containing protein</fullName>
    </recommendedName>
</protein>
<feature type="transmembrane region" description="Helical" evidence="5">
    <location>
        <begin position="142"/>
        <end position="163"/>
    </location>
</feature>
<dbReference type="PROSITE" id="PS50262">
    <property type="entry name" value="G_PROTEIN_RECEP_F1_2"/>
    <property type="match status" value="1"/>
</dbReference>
<feature type="transmembrane region" description="Helical" evidence="5">
    <location>
        <begin position="17"/>
        <end position="37"/>
    </location>
</feature>
<dbReference type="PRINTS" id="PR00237">
    <property type="entry name" value="GPCRRHODOPSN"/>
</dbReference>
<feature type="domain" description="G-protein coupled receptors family 1 profile" evidence="6">
    <location>
        <begin position="28"/>
        <end position="318"/>
    </location>
</feature>
<feature type="transmembrane region" description="Helical" evidence="5">
    <location>
        <begin position="212"/>
        <end position="235"/>
    </location>
</feature>
<dbReference type="Gene3D" id="1.20.1070.10">
    <property type="entry name" value="Rhodopsin 7-helix transmembrane proteins"/>
    <property type="match status" value="1"/>
</dbReference>
<dbReference type="Pfam" id="PF10324">
    <property type="entry name" value="7TM_GPCR_Srw"/>
    <property type="match status" value="1"/>
</dbReference>
<evidence type="ECO:0000256" key="2">
    <source>
        <dbReference type="ARBA" id="ARBA00022692"/>
    </source>
</evidence>
<feature type="transmembrane region" description="Helical" evidence="5">
    <location>
        <begin position="49"/>
        <end position="67"/>
    </location>
</feature>
<keyword evidence="8" id="KW-1185">Reference proteome</keyword>
<evidence type="ECO:0000256" key="3">
    <source>
        <dbReference type="ARBA" id="ARBA00022989"/>
    </source>
</evidence>
<comment type="subcellular location">
    <subcellularLocation>
        <location evidence="1">Membrane</location>
    </subcellularLocation>
</comment>
<evidence type="ECO:0000256" key="4">
    <source>
        <dbReference type="ARBA" id="ARBA00023136"/>
    </source>
</evidence>
<dbReference type="AlphaFoldDB" id="A0AAV5WCA5"/>